<dbReference type="EMBL" id="JRPL02000025">
    <property type="protein sequence ID" value="TLD81312.1"/>
    <property type="molecule type" value="Genomic_DNA"/>
</dbReference>
<evidence type="ECO:0000313" key="3">
    <source>
        <dbReference type="Proteomes" id="UP000029878"/>
    </source>
</evidence>
<sequence>MVCKKEIRMDSINISLDFSTPPYEAIAALQSKKVTSLLGINKDVKAQLKQDFYNKAFVVSKVADIDVLSKIQQSLVNALAKGQSFQSWKKELKPFLEKSGYGDLNNSRLKKIYATNIQSAYAQGRKKAQMQRSSPKEYLKIDSLTDTKVDIDIAKYDDGIYFRYVTMQDSKVRALHAKLHNIILPRLHPFWDRYYPPNDFGCRCRVEVIYANELLEKGLKPTHSLPLEVAQIIPKDFTPKSPQDDLRNIIESKLKTYINNNTATNALNKIMQEVDIRNERFRRINELWEGKDLKKTTHICRTPQLLKDIFNTEAEYISIGASVISAHKTRHPEIDSFDYSLIADMIEDIYGIYQDEQSNVKYLVASKLGRWYRLSLKSLSDKKEIWVESLVSIRDKDTLLKKLKNKKVIYQKDGGA</sequence>
<protein>
    <recommendedName>
        <fullName evidence="1">Phage head morphogenesis domain-containing protein</fullName>
    </recommendedName>
</protein>
<gene>
    <name evidence="2" type="ORF">LS81_008725</name>
</gene>
<dbReference type="OrthoDB" id="9813502at2"/>
<feature type="domain" description="Phage head morphogenesis" evidence="1">
    <location>
        <begin position="152"/>
        <end position="206"/>
    </location>
</feature>
<dbReference type="Pfam" id="PF04233">
    <property type="entry name" value="Phage_Mu_F"/>
    <property type="match status" value="1"/>
</dbReference>
<evidence type="ECO:0000313" key="2">
    <source>
        <dbReference type="EMBL" id="TLD81312.1"/>
    </source>
</evidence>
<dbReference type="AlphaFoldDB" id="A0A4V6HYN5"/>
<dbReference type="Proteomes" id="UP000029878">
    <property type="component" value="Unassembled WGS sequence"/>
</dbReference>
<organism evidence="2 3">
    <name type="scientific">Helicobacter trogontum</name>
    <dbReference type="NCBI Taxonomy" id="50960"/>
    <lineage>
        <taxon>Bacteria</taxon>
        <taxon>Pseudomonadati</taxon>
        <taxon>Campylobacterota</taxon>
        <taxon>Epsilonproteobacteria</taxon>
        <taxon>Campylobacterales</taxon>
        <taxon>Helicobacteraceae</taxon>
        <taxon>Helicobacter</taxon>
    </lineage>
</organism>
<proteinExistence type="predicted"/>
<accession>A0A4V6HYN5</accession>
<dbReference type="InterPro" id="IPR006528">
    <property type="entry name" value="Phage_head_morphogenesis_dom"/>
</dbReference>
<comment type="caution">
    <text evidence="2">The sequence shown here is derived from an EMBL/GenBank/DDBJ whole genome shotgun (WGS) entry which is preliminary data.</text>
</comment>
<evidence type="ECO:0000259" key="1">
    <source>
        <dbReference type="Pfam" id="PF04233"/>
    </source>
</evidence>
<name>A0A4V6HYN5_9HELI</name>
<reference evidence="2 3" key="1">
    <citation type="journal article" date="2014" name="Genome Announc.">
        <title>Draft genome sequences of eight enterohepatic helicobacter species isolated from both laboratory and wild rodents.</title>
        <authorList>
            <person name="Sheh A."/>
            <person name="Shen Z."/>
            <person name="Fox J.G."/>
        </authorList>
    </citation>
    <scope>NUCLEOTIDE SEQUENCE [LARGE SCALE GENOMIC DNA]</scope>
    <source>
        <strain evidence="2 3">ATCC 700114</strain>
    </source>
</reference>